<dbReference type="PANTHER" id="PTHR34236:SF1">
    <property type="entry name" value="DIMETHYL SULFOXIDE REDUCTASE TRANSCRIPTIONAL ACTIVATOR"/>
    <property type="match status" value="1"/>
</dbReference>
<dbReference type="Pfam" id="PF04967">
    <property type="entry name" value="HTH_10"/>
    <property type="match status" value="1"/>
</dbReference>
<dbReference type="PANTHER" id="PTHR34236">
    <property type="entry name" value="DIMETHYL SULFOXIDE REDUCTASE TRANSCRIPTIONAL ACTIVATOR"/>
    <property type="match status" value="1"/>
</dbReference>
<dbReference type="InterPro" id="IPR007050">
    <property type="entry name" value="HTH_bacterioopsin"/>
</dbReference>
<evidence type="ECO:0000313" key="3">
    <source>
        <dbReference type="Proteomes" id="UP000678237"/>
    </source>
</evidence>
<dbReference type="EMBL" id="JAGVWE010000002">
    <property type="protein sequence ID" value="MBS3062355.1"/>
    <property type="molecule type" value="Genomic_DNA"/>
</dbReference>
<protein>
    <submittedName>
        <fullName evidence="2">Helix-turn-helix domain-containing protein</fullName>
    </submittedName>
</protein>
<accession>A0A8T4LGI4</accession>
<dbReference type="AlphaFoldDB" id="A0A8T4LGI4"/>
<evidence type="ECO:0000259" key="1">
    <source>
        <dbReference type="Pfam" id="PF04967"/>
    </source>
</evidence>
<comment type="caution">
    <text evidence="2">The sequence shown here is derived from an EMBL/GenBank/DDBJ whole genome shotgun (WGS) entry which is preliminary data.</text>
</comment>
<proteinExistence type="predicted"/>
<gene>
    <name evidence="2" type="ORF">J4203_00650</name>
</gene>
<reference evidence="2" key="1">
    <citation type="submission" date="2021-03" db="EMBL/GenBank/DDBJ databases">
        <authorList>
            <person name="Jaffe A."/>
        </authorList>
    </citation>
    <scope>NUCLEOTIDE SEQUENCE</scope>
    <source>
        <strain evidence="2">RIFCSPLOWO2_01_FULL_58_19</strain>
    </source>
</reference>
<evidence type="ECO:0000313" key="2">
    <source>
        <dbReference type="EMBL" id="MBS3062355.1"/>
    </source>
</evidence>
<name>A0A8T4LGI4_9ARCH</name>
<dbReference type="Proteomes" id="UP000678237">
    <property type="component" value="Unassembled WGS sequence"/>
</dbReference>
<reference evidence="2" key="2">
    <citation type="submission" date="2021-05" db="EMBL/GenBank/DDBJ databases">
        <title>Protein family content uncovers lineage relationships and bacterial pathway maintenance mechanisms in DPANN archaea.</title>
        <authorList>
            <person name="Castelle C.J."/>
            <person name="Meheust R."/>
            <person name="Jaffe A.L."/>
            <person name="Seitz K."/>
            <person name="Gong X."/>
            <person name="Baker B.J."/>
            <person name="Banfield J.F."/>
        </authorList>
    </citation>
    <scope>NUCLEOTIDE SEQUENCE</scope>
    <source>
        <strain evidence="2">RIFCSPLOWO2_01_FULL_58_19</strain>
    </source>
</reference>
<organism evidence="2 3">
    <name type="scientific">Candidatus Iainarchaeum sp</name>
    <dbReference type="NCBI Taxonomy" id="3101447"/>
    <lineage>
        <taxon>Archaea</taxon>
        <taxon>Candidatus Iainarchaeota</taxon>
        <taxon>Candidatus Iainarchaeia</taxon>
        <taxon>Candidatus Iainarchaeales</taxon>
        <taxon>Candidatus Iainarchaeaceae</taxon>
        <taxon>Candidatus Iainarchaeum</taxon>
    </lineage>
</organism>
<sequence length="243" mass="26839">MALVGYEGMAAGKPVLVELDVFHENCFAIPVTERMDGVSMVSVPANKRTPDRITFYARISGPGAPQAVERMRKQAGIRRIDLLCRGKEHVFVYAEADPVCSSLYSCLEAGALLNEPALTIGTHDTLSLIFPDQDALKRFDSERPGFDFRLRSKKPFDEESLSGLATFSKQGFTQLKTVSSSLSPAQREAFDLAVQRGYYHEPQKITVTELAFETGVSASTCAEHLRKAEAKLMPVLGQLMKYL</sequence>
<feature type="domain" description="HTH bat-type" evidence="1">
    <location>
        <begin position="182"/>
        <end position="233"/>
    </location>
</feature>